<dbReference type="PROSITE" id="PS51257">
    <property type="entry name" value="PROKAR_LIPOPROTEIN"/>
    <property type="match status" value="1"/>
</dbReference>
<dbReference type="PANTHER" id="PTHR42977:SF3">
    <property type="entry name" value="AB HYDROLASE-1 DOMAIN-CONTAINING PROTEIN"/>
    <property type="match status" value="1"/>
</dbReference>
<keyword evidence="1 3" id="KW-0378">Hydrolase</keyword>
<proteinExistence type="predicted"/>
<dbReference type="SUPFAM" id="SSF53474">
    <property type="entry name" value="alpha/beta-Hydrolases"/>
    <property type="match status" value="1"/>
</dbReference>
<organism evidence="3 4">
    <name type="scientific">Flavivirga jejuensis</name>
    <dbReference type="NCBI Taxonomy" id="870487"/>
    <lineage>
        <taxon>Bacteria</taxon>
        <taxon>Pseudomonadati</taxon>
        <taxon>Bacteroidota</taxon>
        <taxon>Flavobacteriia</taxon>
        <taxon>Flavobacteriales</taxon>
        <taxon>Flavobacteriaceae</taxon>
        <taxon>Flavivirga</taxon>
    </lineage>
</organism>
<dbReference type="RefSeq" id="WP_303302263.1">
    <property type="nucleotide sequence ID" value="NZ_BAABDA010000035.1"/>
</dbReference>
<evidence type="ECO:0000259" key="2">
    <source>
        <dbReference type="Pfam" id="PF00561"/>
    </source>
</evidence>
<evidence type="ECO:0000313" key="3">
    <source>
        <dbReference type="EMBL" id="MDO5975097.1"/>
    </source>
</evidence>
<keyword evidence="4" id="KW-1185">Reference proteome</keyword>
<dbReference type="GO" id="GO:0016787">
    <property type="term" value="F:hydrolase activity"/>
    <property type="evidence" value="ECO:0007669"/>
    <property type="project" value="UniProtKB-KW"/>
</dbReference>
<reference evidence="3" key="1">
    <citation type="submission" date="2023-07" db="EMBL/GenBank/DDBJ databases">
        <title>Two novel species in the genus Flavivirga.</title>
        <authorList>
            <person name="Kwon K."/>
        </authorList>
    </citation>
    <scope>NUCLEOTIDE SEQUENCE</scope>
    <source>
        <strain evidence="3">KACC 14158</strain>
    </source>
</reference>
<accession>A0ABT8WPK8</accession>
<dbReference type="Pfam" id="PF00561">
    <property type="entry name" value="Abhydrolase_1"/>
    <property type="match status" value="1"/>
</dbReference>
<feature type="domain" description="AB hydrolase-1" evidence="2">
    <location>
        <begin position="61"/>
        <end position="308"/>
    </location>
</feature>
<comment type="caution">
    <text evidence="3">The sequence shown here is derived from an EMBL/GenBank/DDBJ whole genome shotgun (WGS) entry which is preliminary data.</text>
</comment>
<gene>
    <name evidence="3" type="ORF">Q4Q40_12940</name>
</gene>
<dbReference type="EMBL" id="JAUOEL010000004">
    <property type="protein sequence ID" value="MDO5975097.1"/>
    <property type="molecule type" value="Genomic_DNA"/>
</dbReference>
<protein>
    <submittedName>
        <fullName evidence="3">Alpha/beta hydrolase</fullName>
    </submittedName>
</protein>
<dbReference type="InterPro" id="IPR029058">
    <property type="entry name" value="AB_hydrolase_fold"/>
</dbReference>
<dbReference type="PRINTS" id="PR00412">
    <property type="entry name" value="EPOXHYDRLASE"/>
</dbReference>
<dbReference type="Gene3D" id="3.40.50.1820">
    <property type="entry name" value="alpha/beta hydrolase"/>
    <property type="match status" value="1"/>
</dbReference>
<dbReference type="InterPro" id="IPR000073">
    <property type="entry name" value="AB_hydrolase_1"/>
</dbReference>
<name>A0ABT8WPK8_9FLAO</name>
<dbReference type="PANTHER" id="PTHR42977">
    <property type="entry name" value="HYDROLASE-RELATED"/>
    <property type="match status" value="1"/>
</dbReference>
<evidence type="ECO:0000313" key="4">
    <source>
        <dbReference type="Proteomes" id="UP001176806"/>
    </source>
</evidence>
<dbReference type="InterPro" id="IPR051340">
    <property type="entry name" value="Haloalkane_dehalogenase"/>
</dbReference>
<dbReference type="InterPro" id="IPR000639">
    <property type="entry name" value="Epox_hydrolase-like"/>
</dbReference>
<dbReference type="Proteomes" id="UP001176806">
    <property type="component" value="Unassembled WGS sequence"/>
</dbReference>
<sequence>MKQLLIIILFTIVITGCDNPKYNKTESNQKEYFLPPPTTYNYKMIDSVKLFYRESGNRKNPTIVLLHGYPSSSHSYRNLIPMLSTHYHIIAPDNLGSGYSDHLDPNTTTYTFDLLANYTQKLLDKLEINNYVMYMQDFGAPVGYRMMMNDPNRIDALIVQNANAYLDGLTPKRQDFFRTAQTDTTRTKHDFLYSLTGKDAIINKQYLFDLDSTNINIQSPDAWTHDLVFLNSDKDREIQVQLFQDYNNNLIRYPKWQKMLREHQPKTLIVWGKKDLKFNSNGAKAYLKDLPKAALHLLDAGHFAAEEKTREIAKLILEFLNNNEVE</sequence>
<evidence type="ECO:0000256" key="1">
    <source>
        <dbReference type="ARBA" id="ARBA00022801"/>
    </source>
</evidence>